<proteinExistence type="predicted"/>
<accession>A0A915NVQ1</accession>
<protein>
    <submittedName>
        <fullName evidence="2">Uncharacterized protein</fullName>
    </submittedName>
</protein>
<sequence>MLLNIVHNNLGDFNNEFWRADENNTQNQKCQDAAPCLSDNDCQTNGTCVGTVPSISFLVETLNGSPQSKCGGLKNACNETTNKCECENAYKQAGFANLNDAIERICAPAKSCAKNDDCFGMTCALGLTCALGCALL</sequence>
<evidence type="ECO:0000313" key="2">
    <source>
        <dbReference type="WBParaSite" id="scf7180000420764.g5712"/>
    </source>
</evidence>
<dbReference type="WBParaSite" id="scf7180000420764.g5712">
    <property type="protein sequence ID" value="scf7180000420764.g5712"/>
    <property type="gene ID" value="scf7180000420764.g5712"/>
</dbReference>
<keyword evidence="1" id="KW-1185">Reference proteome</keyword>
<reference evidence="2" key="1">
    <citation type="submission" date="2022-11" db="UniProtKB">
        <authorList>
            <consortium name="WormBaseParasite"/>
        </authorList>
    </citation>
    <scope>IDENTIFICATION</scope>
</reference>
<dbReference type="AlphaFoldDB" id="A0A915NVQ1"/>
<dbReference type="Proteomes" id="UP000887560">
    <property type="component" value="Unplaced"/>
</dbReference>
<evidence type="ECO:0000313" key="1">
    <source>
        <dbReference type="Proteomes" id="UP000887560"/>
    </source>
</evidence>
<organism evidence="1 2">
    <name type="scientific">Meloidogyne floridensis</name>
    <dbReference type="NCBI Taxonomy" id="298350"/>
    <lineage>
        <taxon>Eukaryota</taxon>
        <taxon>Metazoa</taxon>
        <taxon>Ecdysozoa</taxon>
        <taxon>Nematoda</taxon>
        <taxon>Chromadorea</taxon>
        <taxon>Rhabditida</taxon>
        <taxon>Tylenchina</taxon>
        <taxon>Tylenchomorpha</taxon>
        <taxon>Tylenchoidea</taxon>
        <taxon>Meloidogynidae</taxon>
        <taxon>Meloidogyninae</taxon>
        <taxon>Meloidogyne</taxon>
    </lineage>
</organism>
<name>A0A915NVQ1_9BILA</name>